<keyword evidence="1" id="KW-0067">ATP-binding</keyword>
<dbReference type="HOGENOM" id="CLU_2875141_0_0_2"/>
<sequence>MLHTIHDQTEQRTMAYRITIIIDGKLMQVGIPGGIFEKTIDSRIASFVGFENMLNGKVTSAGR</sequence>
<dbReference type="PATRIC" id="fig|1434123.4.peg.286"/>
<dbReference type="STRING" id="1434123.MSVAZ_0282"/>
<dbReference type="Proteomes" id="UP000033096">
    <property type="component" value="Chromosome"/>
</dbReference>
<dbReference type="GeneID" id="24808640"/>
<evidence type="ECO:0000313" key="1">
    <source>
        <dbReference type="EMBL" id="AKB42551.1"/>
    </source>
</evidence>
<keyword evidence="2" id="KW-1185">Reference proteome</keyword>
<proteinExistence type="predicted"/>
<protein>
    <submittedName>
        <fullName evidence="1">Tungstate ABC transporter, ATP-binding protein WtpC</fullName>
    </submittedName>
</protein>
<dbReference type="KEGG" id="mvc:MSVAZ_0282"/>
<dbReference type="RefSeq" id="WP_048117160.1">
    <property type="nucleotide sequence ID" value="NZ_CP009520.1"/>
</dbReference>
<evidence type="ECO:0000313" key="2">
    <source>
        <dbReference type="Proteomes" id="UP000033096"/>
    </source>
</evidence>
<organism evidence="1 2">
    <name type="scientific">Methanosarcina vacuolata Z-761</name>
    <dbReference type="NCBI Taxonomy" id="1434123"/>
    <lineage>
        <taxon>Archaea</taxon>
        <taxon>Methanobacteriati</taxon>
        <taxon>Methanobacteriota</taxon>
        <taxon>Stenosarchaea group</taxon>
        <taxon>Methanomicrobia</taxon>
        <taxon>Methanosarcinales</taxon>
        <taxon>Methanosarcinaceae</taxon>
        <taxon>Methanosarcina</taxon>
    </lineage>
</organism>
<dbReference type="AlphaFoldDB" id="A0A0E3LGH9"/>
<gene>
    <name evidence="1" type="ORF">MSVAZ_0282</name>
</gene>
<name>A0A0E3LGH9_9EURY</name>
<dbReference type="EMBL" id="CP009520">
    <property type="protein sequence ID" value="AKB42551.1"/>
    <property type="molecule type" value="Genomic_DNA"/>
</dbReference>
<keyword evidence="1" id="KW-0547">Nucleotide-binding</keyword>
<reference evidence="1 2" key="1">
    <citation type="submission" date="2014-07" db="EMBL/GenBank/DDBJ databases">
        <title>Methanogenic archaea and the global carbon cycle.</title>
        <authorList>
            <person name="Henriksen J.R."/>
            <person name="Luke J."/>
            <person name="Reinhart S."/>
            <person name="Benedict M.N."/>
            <person name="Youngblut N.D."/>
            <person name="Metcalf M.E."/>
            <person name="Whitaker R.J."/>
            <person name="Metcalf W.W."/>
        </authorList>
    </citation>
    <scope>NUCLEOTIDE SEQUENCE [LARGE SCALE GENOMIC DNA]</scope>
    <source>
        <strain evidence="1 2">Z-761</strain>
    </source>
</reference>
<dbReference type="GO" id="GO:0005524">
    <property type="term" value="F:ATP binding"/>
    <property type="evidence" value="ECO:0007669"/>
    <property type="project" value="UniProtKB-KW"/>
</dbReference>
<accession>A0A0E3LGH9</accession>